<sequence length="65" mass="7716">MQKIIEKAINCSLVYKYIKFRTMFAKDPMSTEYITMVRLWAMAHLLPMQTLFICLSHEAITKFIL</sequence>
<reference evidence="1" key="1">
    <citation type="submission" date="2015-07" db="EMBL/GenBank/DDBJ databases">
        <title>MeaNS - Measles Nucleotide Surveillance Program.</title>
        <authorList>
            <person name="Tran T."/>
            <person name="Druce J."/>
        </authorList>
    </citation>
    <scope>NUCLEOTIDE SEQUENCE</scope>
    <source>
        <strain evidence="1">UCB-OBI-ISO-001</strain>
        <tissue evidence="1">Gonad</tissue>
    </source>
</reference>
<gene>
    <name evidence="1" type="ORF">OCBIM_22011413mg</name>
</gene>
<proteinExistence type="predicted"/>
<accession>A0A0L8HMA2</accession>
<organism evidence="1">
    <name type="scientific">Octopus bimaculoides</name>
    <name type="common">California two-spotted octopus</name>
    <dbReference type="NCBI Taxonomy" id="37653"/>
    <lineage>
        <taxon>Eukaryota</taxon>
        <taxon>Metazoa</taxon>
        <taxon>Spiralia</taxon>
        <taxon>Lophotrochozoa</taxon>
        <taxon>Mollusca</taxon>
        <taxon>Cephalopoda</taxon>
        <taxon>Coleoidea</taxon>
        <taxon>Octopodiformes</taxon>
        <taxon>Octopoda</taxon>
        <taxon>Incirrata</taxon>
        <taxon>Octopodidae</taxon>
        <taxon>Octopus</taxon>
    </lineage>
</organism>
<evidence type="ECO:0000313" key="1">
    <source>
        <dbReference type="EMBL" id="KOF90342.1"/>
    </source>
</evidence>
<dbReference type="AlphaFoldDB" id="A0A0L8HMA2"/>
<protein>
    <submittedName>
        <fullName evidence="1">Uncharacterized protein</fullName>
    </submittedName>
</protein>
<dbReference type="EMBL" id="KQ417791">
    <property type="protein sequence ID" value="KOF90342.1"/>
    <property type="molecule type" value="Genomic_DNA"/>
</dbReference>
<name>A0A0L8HMA2_OCTBM</name>